<evidence type="ECO:0000313" key="11">
    <source>
        <dbReference type="Proteomes" id="UP000058012"/>
    </source>
</evidence>
<keyword evidence="3" id="KW-0489">Methyltransferase</keyword>
<keyword evidence="7" id="KW-0238">DNA-binding</keyword>
<dbReference type="EC" id="2.1.1.72" evidence="2"/>
<evidence type="ECO:0000256" key="8">
    <source>
        <dbReference type="ARBA" id="ARBA00047942"/>
    </source>
</evidence>
<keyword evidence="5" id="KW-0949">S-adenosyl-L-methionine</keyword>
<organism evidence="10 11">
    <name type="scientific">Novosphingobium fuchskuhlense</name>
    <dbReference type="NCBI Taxonomy" id="1117702"/>
    <lineage>
        <taxon>Bacteria</taxon>
        <taxon>Pseudomonadati</taxon>
        <taxon>Pseudomonadota</taxon>
        <taxon>Alphaproteobacteria</taxon>
        <taxon>Sphingomonadales</taxon>
        <taxon>Sphingomonadaceae</taxon>
        <taxon>Novosphingobium</taxon>
    </lineage>
</organism>
<evidence type="ECO:0000256" key="4">
    <source>
        <dbReference type="ARBA" id="ARBA00022679"/>
    </source>
</evidence>
<keyword evidence="11" id="KW-1185">Reference proteome</keyword>
<dbReference type="InterPro" id="IPR003356">
    <property type="entry name" value="DNA_methylase_A-5"/>
</dbReference>
<dbReference type="EMBL" id="LLZS01000003">
    <property type="protein sequence ID" value="KUR72109.1"/>
    <property type="molecule type" value="Genomic_DNA"/>
</dbReference>
<dbReference type="OrthoDB" id="9784823at2"/>
<dbReference type="Pfam" id="PF02384">
    <property type="entry name" value="N6_Mtase"/>
    <property type="match status" value="1"/>
</dbReference>
<evidence type="ECO:0000256" key="2">
    <source>
        <dbReference type="ARBA" id="ARBA00011900"/>
    </source>
</evidence>
<evidence type="ECO:0000256" key="7">
    <source>
        <dbReference type="ARBA" id="ARBA00023125"/>
    </source>
</evidence>
<comment type="similarity">
    <text evidence="1">Belongs to the N(4)/N(6)-methyltransferase family.</text>
</comment>
<name>A0A124JVB4_9SPHN</name>
<dbReference type="GO" id="GO:0008170">
    <property type="term" value="F:N-methyltransferase activity"/>
    <property type="evidence" value="ECO:0007669"/>
    <property type="project" value="InterPro"/>
</dbReference>
<protein>
    <recommendedName>
        <fullName evidence="2">site-specific DNA-methyltransferase (adenine-specific)</fullName>
        <ecNumber evidence="2">2.1.1.72</ecNumber>
    </recommendedName>
</protein>
<evidence type="ECO:0000256" key="6">
    <source>
        <dbReference type="ARBA" id="ARBA00022747"/>
    </source>
</evidence>
<gene>
    <name evidence="10" type="ORF">AQZ52_02035</name>
</gene>
<dbReference type="STRING" id="1117702.AQZ52_02035"/>
<dbReference type="PANTHER" id="PTHR42933">
    <property type="entry name" value="SLR6095 PROTEIN"/>
    <property type="match status" value="1"/>
</dbReference>
<dbReference type="InterPro" id="IPR051537">
    <property type="entry name" value="DNA_Adenine_Mtase"/>
</dbReference>
<dbReference type="GO" id="GO:0009007">
    <property type="term" value="F:site-specific DNA-methyltransferase (adenine-specific) activity"/>
    <property type="evidence" value="ECO:0007669"/>
    <property type="project" value="UniProtKB-EC"/>
</dbReference>
<dbReference type="PANTHER" id="PTHR42933:SF3">
    <property type="entry name" value="TYPE I RESTRICTION ENZYME MJAVIII METHYLASE SUBUNIT"/>
    <property type="match status" value="1"/>
</dbReference>
<reference evidence="10 11" key="1">
    <citation type="submission" date="2015-10" db="EMBL/GenBank/DDBJ databases">
        <title>Draft genome sequence of Novosphingobium fuchskuhlense DSM 25065 isolated from a surface water sample of the southwest basin of Lake Grosse Fuchskuhle.</title>
        <authorList>
            <person name="Ruckert C."/>
            <person name="Winkler A."/>
            <person name="Glaeser J."/>
            <person name="Grossart H.-P."/>
            <person name="Kalinowski J."/>
            <person name="Glaeser S."/>
        </authorList>
    </citation>
    <scope>NUCLEOTIDE SEQUENCE [LARGE SCALE GENOMIC DNA]</scope>
    <source>
        <strain evidence="10 11">FNE08-7</strain>
    </source>
</reference>
<proteinExistence type="inferred from homology"/>
<dbReference type="InterPro" id="IPR029063">
    <property type="entry name" value="SAM-dependent_MTases_sf"/>
</dbReference>
<evidence type="ECO:0000256" key="1">
    <source>
        <dbReference type="ARBA" id="ARBA00006594"/>
    </source>
</evidence>
<dbReference type="SUPFAM" id="SSF116734">
    <property type="entry name" value="DNA methylase specificity domain"/>
    <property type="match status" value="1"/>
</dbReference>
<dbReference type="GO" id="GO:0003677">
    <property type="term" value="F:DNA binding"/>
    <property type="evidence" value="ECO:0007669"/>
    <property type="project" value="UniProtKB-KW"/>
</dbReference>
<dbReference type="SUPFAM" id="SSF53335">
    <property type="entry name" value="S-adenosyl-L-methionine-dependent methyltransferases"/>
    <property type="match status" value="1"/>
</dbReference>
<dbReference type="RefSeq" id="WP_067906278.1">
    <property type="nucleotide sequence ID" value="NZ_KQ954244.1"/>
</dbReference>
<evidence type="ECO:0000259" key="9">
    <source>
        <dbReference type="Pfam" id="PF02384"/>
    </source>
</evidence>
<feature type="domain" description="DNA methylase adenine-specific" evidence="9">
    <location>
        <begin position="127"/>
        <end position="392"/>
    </location>
</feature>
<comment type="catalytic activity">
    <reaction evidence="8">
        <text>a 2'-deoxyadenosine in DNA + S-adenosyl-L-methionine = an N(6)-methyl-2'-deoxyadenosine in DNA + S-adenosyl-L-homocysteine + H(+)</text>
        <dbReference type="Rhea" id="RHEA:15197"/>
        <dbReference type="Rhea" id="RHEA-COMP:12418"/>
        <dbReference type="Rhea" id="RHEA-COMP:12419"/>
        <dbReference type="ChEBI" id="CHEBI:15378"/>
        <dbReference type="ChEBI" id="CHEBI:57856"/>
        <dbReference type="ChEBI" id="CHEBI:59789"/>
        <dbReference type="ChEBI" id="CHEBI:90615"/>
        <dbReference type="ChEBI" id="CHEBI:90616"/>
        <dbReference type="EC" id="2.1.1.72"/>
    </reaction>
</comment>
<dbReference type="Gene3D" id="3.40.50.150">
    <property type="entry name" value="Vaccinia Virus protein VP39"/>
    <property type="match status" value="1"/>
</dbReference>
<evidence type="ECO:0000256" key="5">
    <source>
        <dbReference type="ARBA" id="ARBA00022691"/>
    </source>
</evidence>
<dbReference type="InterPro" id="IPR044946">
    <property type="entry name" value="Restrct_endonuc_typeI_TRD_sf"/>
</dbReference>
<comment type="caution">
    <text evidence="10">The sequence shown here is derived from an EMBL/GenBank/DDBJ whole genome shotgun (WGS) entry which is preliminary data.</text>
</comment>
<accession>A0A124JVB4</accession>
<evidence type="ECO:0000313" key="10">
    <source>
        <dbReference type="EMBL" id="KUR72109.1"/>
    </source>
</evidence>
<sequence length="598" mass="65330">METQQKIFDQIVDSLRETGMTDERVIELALQVIVWEKLSHDGALPEELQLQQKYADNAQRGAHAMSKLAELDGVIGEAFATANINTLIVSADNLFNHLRRAIETLLRLRKSGMLEQSWSLDVFEGLNSRTGSFALPPELAELMVALADVQPEESVYLPWDATAQCAMRASQQGCDALIETPMRTSVPALINLLMSRQFDVIYGDPIRQPGAIGGGRLRKFDSVIAFPPFGMRYDFSAVESDLWGRFPERTQSGSVLAIRHALAQSKGRCVLAVPNSFLFGSGPETVCRQQLIERGQISAVIALPPILPHAPTLPFSLMLLDAAGGSEFIRFIGADDDRFRSMVSRTRAKLTDVQSLAAQALVSEPSDVMRMVSIHEVQANDYNLEVGRYLLDQAAQRLQQRLQTAETIVLGDTVELIRSLPLLRDGEGLSVHEVGAADLPPFGYIESASREVTVEGGIAKRNAHQFLRPFDVVLIIKGSVGKVGIVPASCPSAGEGGWIASQSAIVLRSRRKDPLEAHALAVQLRSPVGQELLKMITSGASILLIQVRELQQMRLFAFDTVTATQAQNAIAAETDIQAQIIALGEHQASVAADLWTRV</sequence>
<dbReference type="AlphaFoldDB" id="A0A124JVB4"/>
<dbReference type="Proteomes" id="UP000058012">
    <property type="component" value="Unassembled WGS sequence"/>
</dbReference>
<dbReference type="Gene3D" id="3.90.220.20">
    <property type="entry name" value="DNA methylase specificity domains"/>
    <property type="match status" value="1"/>
</dbReference>
<dbReference type="GO" id="GO:0032259">
    <property type="term" value="P:methylation"/>
    <property type="evidence" value="ECO:0007669"/>
    <property type="project" value="UniProtKB-KW"/>
</dbReference>
<dbReference type="GO" id="GO:0009307">
    <property type="term" value="P:DNA restriction-modification system"/>
    <property type="evidence" value="ECO:0007669"/>
    <property type="project" value="UniProtKB-KW"/>
</dbReference>
<keyword evidence="4" id="KW-0808">Transferase</keyword>
<keyword evidence="6" id="KW-0680">Restriction system</keyword>
<evidence type="ECO:0000256" key="3">
    <source>
        <dbReference type="ARBA" id="ARBA00022603"/>
    </source>
</evidence>